<keyword evidence="6" id="KW-1185">Reference proteome</keyword>
<evidence type="ECO:0000256" key="3">
    <source>
        <dbReference type="PROSITE-ProRule" id="PRU00339"/>
    </source>
</evidence>
<evidence type="ECO:0000256" key="1">
    <source>
        <dbReference type="ARBA" id="ARBA00022737"/>
    </source>
</evidence>
<dbReference type="InterPro" id="IPR019734">
    <property type="entry name" value="TPR_rpt"/>
</dbReference>
<keyword evidence="4" id="KW-0732">Signal</keyword>
<feature type="chain" id="PRO_5022859785" evidence="4">
    <location>
        <begin position="23"/>
        <end position="387"/>
    </location>
</feature>
<dbReference type="AlphaFoldDB" id="A0A5B8NK25"/>
<gene>
    <name evidence="5" type="ORF">FRE64_06840</name>
</gene>
<organism evidence="5 6">
    <name type="scientific">Euhalothece natronophila Z-M001</name>
    <dbReference type="NCBI Taxonomy" id="522448"/>
    <lineage>
        <taxon>Bacteria</taxon>
        <taxon>Bacillati</taxon>
        <taxon>Cyanobacteriota</taxon>
        <taxon>Cyanophyceae</taxon>
        <taxon>Oscillatoriophycideae</taxon>
        <taxon>Chroococcales</taxon>
        <taxon>Halothecacae</taxon>
        <taxon>Halothece cluster</taxon>
        <taxon>Euhalothece</taxon>
    </lineage>
</organism>
<protein>
    <submittedName>
        <fullName evidence="5">Tetratricopeptide repeat protein</fullName>
    </submittedName>
</protein>
<dbReference type="Proteomes" id="UP000318453">
    <property type="component" value="Chromosome"/>
</dbReference>
<dbReference type="Pfam" id="PF13176">
    <property type="entry name" value="TPR_7"/>
    <property type="match status" value="1"/>
</dbReference>
<dbReference type="PANTHER" id="PTHR45641">
    <property type="entry name" value="TETRATRICOPEPTIDE REPEAT PROTEIN (AFU_ORTHOLOGUE AFUA_6G03870)"/>
    <property type="match status" value="1"/>
</dbReference>
<dbReference type="OrthoDB" id="419844at2"/>
<feature type="repeat" description="TPR" evidence="3">
    <location>
        <begin position="339"/>
        <end position="372"/>
    </location>
</feature>
<keyword evidence="2 3" id="KW-0802">TPR repeat</keyword>
<dbReference type="KEGG" id="enn:FRE64_06840"/>
<dbReference type="InterPro" id="IPR011990">
    <property type="entry name" value="TPR-like_helical_dom_sf"/>
</dbReference>
<dbReference type="PANTHER" id="PTHR45641:SF19">
    <property type="entry name" value="NEPHROCYSTIN-3"/>
    <property type="match status" value="1"/>
</dbReference>
<evidence type="ECO:0000313" key="5">
    <source>
        <dbReference type="EMBL" id="QDZ39673.1"/>
    </source>
</evidence>
<dbReference type="Gene3D" id="1.25.40.10">
    <property type="entry name" value="Tetratricopeptide repeat domain"/>
    <property type="match status" value="3"/>
</dbReference>
<reference evidence="5" key="1">
    <citation type="submission" date="2019-08" db="EMBL/GenBank/DDBJ databases">
        <title>Carotenoids and Carotenoid Binding Proteins in the Halophilic Cyanobacterium Euhalothece sp. ZM00.</title>
        <authorList>
            <person name="Cho S.M."/>
            <person name="Song J.Y."/>
            <person name="Park Y.-I."/>
        </authorList>
    </citation>
    <scope>NUCLEOTIDE SEQUENCE [LARGE SCALE GENOMIC DNA]</scope>
    <source>
        <strain evidence="5">Z-M001</strain>
    </source>
</reference>
<keyword evidence="1" id="KW-0677">Repeat</keyword>
<accession>A0A5B8NK25</accession>
<sequence length="387" mass="45221">MKLRFLLKVLLLSFGIVLSALGANLAGAQAPFQNPLKVEEIEDPLLPSPPIQRSLSPLEQLRLQQQLEELNRRARATYEDGNVDEAFNIWYRELRLRQELEVSKEVEALARVGEVAWRENRSEDLRNIRQRLSNIETTAQENNHRELLQQVAESYERMRVNDRAIAVYNFLLEDSENPRPLLENIASLYESRFQYDQAAETYEKLLAMAEAQNNARAEINYLRRLRSLYEQANNPEKGITTKERLASIYQQQNNEQPLPSLFFSLGEDYQEMGRFNAASNAYEQAYRRAWSQQKYAIASNALENLAQLYRRDESLETTLNIYEQLLIVQERATDYYGLMMTYNKIGEIHQQRDRDQQALSAFENALELARSLSYQEAYFQEKINNLI</sequence>
<dbReference type="PROSITE" id="PS50005">
    <property type="entry name" value="TPR"/>
    <property type="match status" value="1"/>
</dbReference>
<dbReference type="RefSeq" id="WP_146295271.1">
    <property type="nucleotide sequence ID" value="NZ_CP042326.1"/>
</dbReference>
<name>A0A5B8NK25_9CHRO</name>
<evidence type="ECO:0000256" key="2">
    <source>
        <dbReference type="ARBA" id="ARBA00022803"/>
    </source>
</evidence>
<feature type="signal peptide" evidence="4">
    <location>
        <begin position="1"/>
        <end position="22"/>
    </location>
</feature>
<evidence type="ECO:0000313" key="6">
    <source>
        <dbReference type="Proteomes" id="UP000318453"/>
    </source>
</evidence>
<dbReference type="SMART" id="SM00028">
    <property type="entry name" value="TPR"/>
    <property type="match status" value="5"/>
</dbReference>
<evidence type="ECO:0000256" key="4">
    <source>
        <dbReference type="SAM" id="SignalP"/>
    </source>
</evidence>
<dbReference type="EMBL" id="CP042326">
    <property type="protein sequence ID" value="QDZ39673.1"/>
    <property type="molecule type" value="Genomic_DNA"/>
</dbReference>
<dbReference type="SUPFAM" id="SSF48452">
    <property type="entry name" value="TPR-like"/>
    <property type="match status" value="2"/>
</dbReference>
<dbReference type="Pfam" id="PF13424">
    <property type="entry name" value="TPR_12"/>
    <property type="match status" value="1"/>
</dbReference>
<proteinExistence type="predicted"/>